<dbReference type="Proteomes" id="UP001183648">
    <property type="component" value="Unassembled WGS sequence"/>
</dbReference>
<reference evidence="7 8" key="1">
    <citation type="submission" date="2023-07" db="EMBL/GenBank/DDBJ databases">
        <title>Sequencing the genomes of 1000 actinobacteria strains.</title>
        <authorList>
            <person name="Klenk H.-P."/>
        </authorList>
    </citation>
    <scope>NUCLEOTIDE SEQUENCE [LARGE SCALE GENOMIC DNA]</scope>
    <source>
        <strain evidence="7 8">DSM 19426</strain>
    </source>
</reference>
<dbReference type="Pfam" id="PF14378">
    <property type="entry name" value="PAP2_3"/>
    <property type="match status" value="1"/>
</dbReference>
<keyword evidence="3 5" id="KW-1133">Transmembrane helix</keyword>
<comment type="caution">
    <text evidence="7">The sequence shown here is derived from an EMBL/GenBank/DDBJ whole genome shotgun (WGS) entry which is preliminary data.</text>
</comment>
<feature type="domain" description="Inositolphosphotransferase Aur1/Ipt1" evidence="6">
    <location>
        <begin position="127"/>
        <end position="317"/>
    </location>
</feature>
<keyword evidence="8" id="KW-1185">Reference proteome</keyword>
<evidence type="ECO:0000256" key="4">
    <source>
        <dbReference type="ARBA" id="ARBA00023136"/>
    </source>
</evidence>
<evidence type="ECO:0000313" key="8">
    <source>
        <dbReference type="Proteomes" id="UP001183648"/>
    </source>
</evidence>
<dbReference type="RefSeq" id="WP_310305337.1">
    <property type="nucleotide sequence ID" value="NZ_BAAAPS010000005.1"/>
</dbReference>
<evidence type="ECO:0000259" key="6">
    <source>
        <dbReference type="Pfam" id="PF14378"/>
    </source>
</evidence>
<feature type="transmembrane region" description="Helical" evidence="5">
    <location>
        <begin position="183"/>
        <end position="204"/>
    </location>
</feature>
<dbReference type="PANTHER" id="PTHR31310:SF7">
    <property type="entry name" value="PA-PHOSPHATASE RELATED-FAMILY PROTEIN DDB_G0268928"/>
    <property type="match status" value="1"/>
</dbReference>
<feature type="transmembrane region" description="Helical" evidence="5">
    <location>
        <begin position="150"/>
        <end position="176"/>
    </location>
</feature>
<dbReference type="PANTHER" id="PTHR31310">
    <property type="match status" value="1"/>
</dbReference>
<proteinExistence type="predicted"/>
<dbReference type="InterPro" id="IPR026841">
    <property type="entry name" value="Aur1/Ipt1"/>
</dbReference>
<feature type="transmembrane region" description="Helical" evidence="5">
    <location>
        <begin position="87"/>
        <end position="106"/>
    </location>
</feature>
<dbReference type="EMBL" id="JAVDYG010000001">
    <property type="protein sequence ID" value="MDR7364106.1"/>
    <property type="molecule type" value="Genomic_DNA"/>
</dbReference>
<keyword evidence="4 5" id="KW-0472">Membrane</keyword>
<feature type="transmembrane region" description="Helical" evidence="5">
    <location>
        <begin position="305"/>
        <end position="327"/>
    </location>
</feature>
<feature type="transmembrane region" description="Helical" evidence="5">
    <location>
        <begin position="47"/>
        <end position="66"/>
    </location>
</feature>
<dbReference type="CDD" id="cd03386">
    <property type="entry name" value="PAP2_Aur1_like"/>
    <property type="match status" value="1"/>
</dbReference>
<protein>
    <submittedName>
        <fullName evidence="7">Membrane-associated phospholipid phosphatase</fullName>
    </submittedName>
</protein>
<evidence type="ECO:0000256" key="2">
    <source>
        <dbReference type="ARBA" id="ARBA00022692"/>
    </source>
</evidence>
<comment type="subcellular location">
    <subcellularLocation>
        <location evidence="1">Membrane</location>
        <topology evidence="1">Multi-pass membrane protein</topology>
    </subcellularLocation>
</comment>
<organism evidence="7 8">
    <name type="scientific">Nocardioides marmoribigeumensis</name>
    <dbReference type="NCBI Taxonomy" id="433649"/>
    <lineage>
        <taxon>Bacteria</taxon>
        <taxon>Bacillati</taxon>
        <taxon>Actinomycetota</taxon>
        <taxon>Actinomycetes</taxon>
        <taxon>Propionibacteriales</taxon>
        <taxon>Nocardioidaceae</taxon>
        <taxon>Nocardioides</taxon>
    </lineage>
</organism>
<evidence type="ECO:0000256" key="1">
    <source>
        <dbReference type="ARBA" id="ARBA00004141"/>
    </source>
</evidence>
<dbReference type="InterPro" id="IPR052185">
    <property type="entry name" value="IPC_Synthase-Related"/>
</dbReference>
<gene>
    <name evidence="7" type="ORF">J2S63_003659</name>
</gene>
<feature type="transmembrane region" description="Helical" evidence="5">
    <location>
        <begin position="248"/>
        <end position="269"/>
    </location>
</feature>
<accession>A0ABU2C0D4</accession>
<feature type="transmembrane region" description="Helical" evidence="5">
    <location>
        <begin position="7"/>
        <end position="27"/>
    </location>
</feature>
<evidence type="ECO:0000256" key="5">
    <source>
        <dbReference type="SAM" id="Phobius"/>
    </source>
</evidence>
<name>A0ABU2C0D4_9ACTN</name>
<evidence type="ECO:0000256" key="3">
    <source>
        <dbReference type="ARBA" id="ARBA00022989"/>
    </source>
</evidence>
<sequence length="344" mass="38182">MQAGGFRFATWVAGIFLVATFVVAWVYDLPVRDPDSVAGPTYLRLPAILLLAFLLDVAPRALWAAGRRPWHVWREARTVVRERWHASHVKFAFLGLAAWYVTYASFRNLKSYVPFVNRHLWDGLLEDLDRALFLGHDPAVLLHQWLGTGFAAHFFSFVYIAWIVFVPASLVVALVWSRDTAAGAWYVTAIAVDWVLGALTYFAVPTLGPVYARPDTFAALPHTDVTSLQVSMMAERHDVLVNPFNTQAVQTIAAFASLHVGLCVTMVVIAELLRLPRALRIFLWVFLALTVPGTIYLGWHYAVDAIGGTVLGVVGAWIAAKGTGQAFRRRSTPTRVRAHAESVS</sequence>
<feature type="transmembrane region" description="Helical" evidence="5">
    <location>
        <begin position="281"/>
        <end position="299"/>
    </location>
</feature>
<evidence type="ECO:0000313" key="7">
    <source>
        <dbReference type="EMBL" id="MDR7364106.1"/>
    </source>
</evidence>
<keyword evidence="2 5" id="KW-0812">Transmembrane</keyword>